<dbReference type="GO" id="GO:0004519">
    <property type="term" value="F:endonuclease activity"/>
    <property type="evidence" value="ECO:0007669"/>
    <property type="project" value="UniProtKB-KW"/>
</dbReference>
<dbReference type="EMBL" id="CP099490">
    <property type="protein sequence ID" value="USQ76446.1"/>
    <property type="molecule type" value="Genomic_DNA"/>
</dbReference>
<dbReference type="InterPro" id="IPR005135">
    <property type="entry name" value="Endo/exonuclease/phosphatase"/>
</dbReference>
<dbReference type="Pfam" id="PF03372">
    <property type="entry name" value="Exo_endo_phos"/>
    <property type="match status" value="1"/>
</dbReference>
<gene>
    <name evidence="2" type="ORF">NF557_00490</name>
</gene>
<name>A0ABY4YIU1_9MICO</name>
<dbReference type="Gene3D" id="3.60.10.10">
    <property type="entry name" value="Endonuclease/exonuclease/phosphatase"/>
    <property type="match status" value="1"/>
</dbReference>
<dbReference type="SUPFAM" id="SSF56219">
    <property type="entry name" value="DNase I-like"/>
    <property type="match status" value="1"/>
</dbReference>
<accession>A0ABY4YIU1</accession>
<dbReference type="PANTHER" id="PTHR14859">
    <property type="entry name" value="CALCOFLUOR WHITE HYPERSENSITIVE PROTEIN PRECURSOR"/>
    <property type="match status" value="1"/>
</dbReference>
<keyword evidence="2" id="KW-0540">Nuclease</keyword>
<keyword evidence="2" id="KW-0255">Endonuclease</keyword>
<dbReference type="InterPro" id="IPR036691">
    <property type="entry name" value="Endo/exonu/phosph_ase_sf"/>
</dbReference>
<keyword evidence="2" id="KW-0378">Hydrolase</keyword>
<dbReference type="InterPro" id="IPR051916">
    <property type="entry name" value="GPI-anchor_lipid_remodeler"/>
</dbReference>
<sequence length="259" mass="27788">MRLATWNVYHGRSPADGTVDASRLAQAVSDLDADVLALQEVDRGQPRSGLLDVTAVAARAMSAAQSRFVPTVIGDPARSWRPAGDQDLDVTARGYGVALVTRYPVRAWHLLRLAPAPLLRAPVLVPGTRRLLWLRDEPRAVLAATLSTPAGVMTVASTHLSYVPGVNVLQLRRTMSWLRQLPGPHILMGDLNLPAALVPRLTGAQLLARATTYPLSRPMVQVDHVIATGAVPPVLGVFTPRPPLSDHAPVVVDLDVRPG</sequence>
<reference evidence="2" key="1">
    <citation type="submission" date="2022-06" db="EMBL/GenBank/DDBJ databases">
        <title>Ornithinimicrobium JY.X270.</title>
        <authorList>
            <person name="Huang Y."/>
        </authorList>
    </citation>
    <scope>NUCLEOTIDE SEQUENCE</scope>
    <source>
        <strain evidence="2">JY.X270</strain>
    </source>
</reference>
<dbReference type="RefSeq" id="WP_252621144.1">
    <property type="nucleotide sequence ID" value="NZ_CP099490.1"/>
</dbReference>
<protein>
    <submittedName>
        <fullName evidence="2">Endonuclease/exonuclease/phosphatase family protein</fullName>
    </submittedName>
</protein>
<dbReference type="PANTHER" id="PTHR14859:SF1">
    <property type="entry name" value="PGAP2-INTERACTING PROTEIN"/>
    <property type="match status" value="1"/>
</dbReference>
<evidence type="ECO:0000313" key="3">
    <source>
        <dbReference type="Proteomes" id="UP001056535"/>
    </source>
</evidence>
<proteinExistence type="predicted"/>
<dbReference type="Proteomes" id="UP001056535">
    <property type="component" value="Chromosome"/>
</dbReference>
<organism evidence="2 3">
    <name type="scientific">Ornithinimicrobium cryptoxanthini</name>
    <dbReference type="NCBI Taxonomy" id="2934161"/>
    <lineage>
        <taxon>Bacteria</taxon>
        <taxon>Bacillati</taxon>
        <taxon>Actinomycetota</taxon>
        <taxon>Actinomycetes</taxon>
        <taxon>Micrococcales</taxon>
        <taxon>Ornithinimicrobiaceae</taxon>
        <taxon>Ornithinimicrobium</taxon>
    </lineage>
</organism>
<feature type="domain" description="Endonuclease/exonuclease/phosphatase" evidence="1">
    <location>
        <begin position="4"/>
        <end position="247"/>
    </location>
</feature>
<evidence type="ECO:0000313" key="2">
    <source>
        <dbReference type="EMBL" id="USQ76446.1"/>
    </source>
</evidence>
<keyword evidence="3" id="KW-1185">Reference proteome</keyword>
<evidence type="ECO:0000259" key="1">
    <source>
        <dbReference type="Pfam" id="PF03372"/>
    </source>
</evidence>